<protein>
    <submittedName>
        <fullName evidence="2">Amidohydrolase family protein</fullName>
    </submittedName>
</protein>
<organism evidence="2 3">
    <name type="scientific">Candidatus Agrococcus pullicola</name>
    <dbReference type="NCBI Taxonomy" id="2838429"/>
    <lineage>
        <taxon>Bacteria</taxon>
        <taxon>Bacillati</taxon>
        <taxon>Actinomycetota</taxon>
        <taxon>Actinomycetes</taxon>
        <taxon>Micrococcales</taxon>
        <taxon>Microbacteriaceae</taxon>
        <taxon>Agrococcus</taxon>
    </lineage>
</organism>
<dbReference type="AlphaFoldDB" id="A0A9D2CAG9"/>
<dbReference type="Pfam" id="PF07969">
    <property type="entry name" value="Amidohydro_3"/>
    <property type="match status" value="1"/>
</dbReference>
<feature type="domain" description="Amidohydrolase 3" evidence="1">
    <location>
        <begin position="40"/>
        <end position="487"/>
    </location>
</feature>
<proteinExistence type="predicted"/>
<dbReference type="InterPro" id="IPR032466">
    <property type="entry name" value="Metal_Hydrolase"/>
</dbReference>
<dbReference type="Gene3D" id="3.20.20.140">
    <property type="entry name" value="Metal-dependent hydrolases"/>
    <property type="match status" value="1"/>
</dbReference>
<gene>
    <name evidence="2" type="ORF">H9830_11420</name>
</gene>
<evidence type="ECO:0000259" key="1">
    <source>
        <dbReference type="Pfam" id="PF07969"/>
    </source>
</evidence>
<dbReference type="PANTHER" id="PTHR22642">
    <property type="entry name" value="IMIDAZOLONEPROPIONASE"/>
    <property type="match status" value="1"/>
</dbReference>
<name>A0A9D2CAG9_9MICO</name>
<dbReference type="EMBL" id="DXDC01000347">
    <property type="protein sequence ID" value="HIY66874.1"/>
    <property type="molecule type" value="Genomic_DNA"/>
</dbReference>
<dbReference type="Gene3D" id="2.30.40.10">
    <property type="entry name" value="Urease, subunit C, domain 1"/>
    <property type="match status" value="1"/>
</dbReference>
<dbReference type="Gene3D" id="3.10.310.70">
    <property type="match status" value="1"/>
</dbReference>
<dbReference type="PANTHER" id="PTHR22642:SF2">
    <property type="entry name" value="PROTEIN LONG AFTER FAR-RED 3"/>
    <property type="match status" value="1"/>
</dbReference>
<reference evidence="2" key="1">
    <citation type="journal article" date="2021" name="PeerJ">
        <title>Extensive microbial diversity within the chicken gut microbiome revealed by metagenomics and culture.</title>
        <authorList>
            <person name="Gilroy R."/>
            <person name="Ravi A."/>
            <person name="Getino M."/>
            <person name="Pursley I."/>
            <person name="Horton D.L."/>
            <person name="Alikhan N.F."/>
            <person name="Baker D."/>
            <person name="Gharbi K."/>
            <person name="Hall N."/>
            <person name="Watson M."/>
            <person name="Adriaenssens E.M."/>
            <person name="Foster-Nyarko E."/>
            <person name="Jarju S."/>
            <person name="Secka A."/>
            <person name="Antonio M."/>
            <person name="Oren A."/>
            <person name="Chaudhuri R.R."/>
            <person name="La Ragione R."/>
            <person name="Hildebrand F."/>
            <person name="Pallen M.J."/>
        </authorList>
    </citation>
    <scope>NUCLEOTIDE SEQUENCE</scope>
    <source>
        <strain evidence="2">ChiGjej1B1-98</strain>
    </source>
</reference>
<dbReference type="SUPFAM" id="SSF51556">
    <property type="entry name" value="Metallo-dependent hydrolases"/>
    <property type="match status" value="1"/>
</dbReference>
<dbReference type="InterPro" id="IPR013108">
    <property type="entry name" value="Amidohydro_3"/>
</dbReference>
<evidence type="ECO:0000313" key="3">
    <source>
        <dbReference type="Proteomes" id="UP000824005"/>
    </source>
</evidence>
<sequence length="490" mass="52384">MTGDDVTLRDARVGNDVVDVLIRAGKIVTVGSVNESANTEIQLDGRALLPGLWDNHVHMTQWSLHSRRPSTFHARSAREAADTIAAALAASPVLPPARDGRPMPFVGTGFRDGLWPDAPSIELLDEAGGGVPIVVVSADLHSVWLNTAASERFGITTDATGLLREEPAFAIEQRVNDLPESVLDDWVAEAGRAAARRGVVGIVDLEIAWNADPWLRRLRGGFDTQRVEFGVYPHDLERAVTAGLRTGAALHELLTVGPLKIMTDGSLGTRTAYCFDEYPGMEGQPGSRGLLAIPPHELRALLQRGRRNGFDAAVHAIGDHANTHALDAFEELGIPGRIEHAQLLTRTDVDRLGALGVVASVQPEHALDDRDITDHHWQGRTDRAFLLQSILDAGGTLAMGSDAPVAPLDPWVTIAAAVTRTKDGLAPWHPEEAIDLDSAIRASVRTTIEPGQPADLVAIDADVTSADAATLRAMPVALTMLAGRVTHSAL</sequence>
<dbReference type="InterPro" id="IPR011059">
    <property type="entry name" value="Metal-dep_hydrolase_composite"/>
</dbReference>
<dbReference type="Proteomes" id="UP000824005">
    <property type="component" value="Unassembled WGS sequence"/>
</dbReference>
<dbReference type="GO" id="GO:0016810">
    <property type="term" value="F:hydrolase activity, acting on carbon-nitrogen (but not peptide) bonds"/>
    <property type="evidence" value="ECO:0007669"/>
    <property type="project" value="InterPro"/>
</dbReference>
<evidence type="ECO:0000313" key="2">
    <source>
        <dbReference type="EMBL" id="HIY66874.1"/>
    </source>
</evidence>
<reference evidence="2" key="2">
    <citation type="submission" date="2021-04" db="EMBL/GenBank/DDBJ databases">
        <authorList>
            <person name="Gilroy R."/>
        </authorList>
    </citation>
    <scope>NUCLEOTIDE SEQUENCE</scope>
    <source>
        <strain evidence="2">ChiGjej1B1-98</strain>
    </source>
</reference>
<accession>A0A9D2CAG9</accession>
<dbReference type="SUPFAM" id="SSF51338">
    <property type="entry name" value="Composite domain of metallo-dependent hydrolases"/>
    <property type="match status" value="1"/>
</dbReference>
<comment type="caution">
    <text evidence="2">The sequence shown here is derived from an EMBL/GenBank/DDBJ whole genome shotgun (WGS) entry which is preliminary data.</text>
</comment>